<name>Q1V0N5_PELU1</name>
<proteinExistence type="inferred from homology"/>
<comment type="similarity">
    <text evidence="2">Belongs to the threonine synthase family.</text>
</comment>
<evidence type="ECO:0000256" key="3">
    <source>
        <dbReference type="ARBA" id="ARBA00022898"/>
    </source>
</evidence>
<dbReference type="Proteomes" id="UP000005306">
    <property type="component" value="Unassembled WGS sequence"/>
</dbReference>
<comment type="caution">
    <text evidence="9">The sequence shown here is derived from an EMBL/GenBank/DDBJ whole genome shotgun (WGS) entry which is preliminary data.</text>
</comment>
<evidence type="ECO:0000313" key="10">
    <source>
        <dbReference type="Proteomes" id="UP000005306"/>
    </source>
</evidence>
<organism evidence="9 10">
    <name type="scientific">Pelagibacter ubique (strain HTCC1002)</name>
    <dbReference type="NCBI Taxonomy" id="314261"/>
    <lineage>
        <taxon>Bacteria</taxon>
        <taxon>Pseudomonadati</taxon>
        <taxon>Pseudomonadota</taxon>
        <taxon>Alphaproteobacteria</taxon>
        <taxon>Candidatus Pelagibacterales</taxon>
        <taxon>Candidatus Pelagibacteraceae</taxon>
        <taxon>Candidatus Pelagibacter</taxon>
    </lineage>
</organism>
<accession>Q1V0N5</accession>
<dbReference type="NCBIfam" id="TIGR00260">
    <property type="entry name" value="thrC"/>
    <property type="match status" value="1"/>
</dbReference>
<dbReference type="Pfam" id="PF00291">
    <property type="entry name" value="PALP"/>
    <property type="match status" value="1"/>
</dbReference>
<evidence type="ECO:0000313" key="9">
    <source>
        <dbReference type="EMBL" id="EAS85193.1"/>
    </source>
</evidence>
<feature type="modified residue" description="N6-(pyridoxal phosphate)lysine" evidence="6">
    <location>
        <position position="111"/>
    </location>
</feature>
<evidence type="ECO:0000256" key="2">
    <source>
        <dbReference type="ARBA" id="ARBA00005517"/>
    </source>
</evidence>
<dbReference type="InterPro" id="IPR051166">
    <property type="entry name" value="Threonine_Synthase"/>
</dbReference>
<dbReference type="InterPro" id="IPR029144">
    <property type="entry name" value="Thr_synth_N"/>
</dbReference>
<keyword evidence="3 6" id="KW-0663">Pyridoxal phosphate</keyword>
<keyword evidence="4" id="KW-0456">Lyase</keyword>
<dbReference type="Gene3D" id="3.90.1380.10">
    <property type="entry name" value="Threonine synthase, N-terminal domain"/>
    <property type="match status" value="1"/>
</dbReference>
<dbReference type="SUPFAM" id="SSF53686">
    <property type="entry name" value="Tryptophan synthase beta subunit-like PLP-dependent enzymes"/>
    <property type="match status" value="1"/>
</dbReference>
<evidence type="ECO:0000256" key="6">
    <source>
        <dbReference type="PIRSR" id="PIRSR604450-51"/>
    </source>
</evidence>
<sequence>MKYISTRDNSKEYSFEEVFIKGLADDGGLFIPKKIKKYTTEELNSLSNLSYQDLAKKIIFPFIGDFMTEAELSLIVDKSYSSFRKDNVVDLIKIGDAKILELFHGPTLAFKDIAMQLLGNFYEYYLSKNSKQINIIVATSGDTGAAAIDAIKGKENINIFVLHPHNKVSQVQRKIMSTVKEKNVFNIAINGNFDDCQNLVKAMFADKEFSNSINMSGVNSINWARIIAQAVYYFYTYFQIRDDRLVNFSVPTGNFGDVYAGYLSKKMGLPINKLIVATNQNDILHRAITNGKYEAETVIETNSPSMDIQIASNFERLIYDLNDFNDVETGNVMKKIKEEGKYIIPKDKLQKISKDFLSENMSETEVLNIIKDVHNRYNVILDPHSAIGFGALKKINIEGNNIVLATAHPCKFPDAIDKSIGIKSSLPNELQYIMNEKENYDIISNNINETQKYIKEKLQ</sequence>
<gene>
    <name evidence="9" type="ORF">PU1002_05711</name>
</gene>
<protein>
    <recommendedName>
        <fullName evidence="5">Threonine synthase</fullName>
        <ecNumber evidence="5">4.2.3.1</ecNumber>
    </recommendedName>
</protein>
<dbReference type="PANTHER" id="PTHR42690">
    <property type="entry name" value="THREONINE SYNTHASE FAMILY MEMBER"/>
    <property type="match status" value="1"/>
</dbReference>
<dbReference type="EC" id="4.2.3.1" evidence="5"/>
<feature type="domain" description="Threonine synthase N-terminal" evidence="8">
    <location>
        <begin position="2"/>
        <end position="80"/>
    </location>
</feature>
<evidence type="ECO:0000259" key="8">
    <source>
        <dbReference type="Pfam" id="PF14821"/>
    </source>
</evidence>
<dbReference type="GO" id="GO:0004795">
    <property type="term" value="F:threonine synthase activity"/>
    <property type="evidence" value="ECO:0007669"/>
    <property type="project" value="UniProtKB-UniRule"/>
</dbReference>
<evidence type="ECO:0000256" key="5">
    <source>
        <dbReference type="NCBIfam" id="TIGR00260"/>
    </source>
</evidence>
<dbReference type="InterPro" id="IPR004450">
    <property type="entry name" value="Thr_synthase-like"/>
</dbReference>
<dbReference type="CDD" id="cd01560">
    <property type="entry name" value="Thr-synth_2"/>
    <property type="match status" value="1"/>
</dbReference>
<dbReference type="Pfam" id="PF14821">
    <property type="entry name" value="Thr_synth_N"/>
    <property type="match status" value="1"/>
</dbReference>
<evidence type="ECO:0000259" key="7">
    <source>
        <dbReference type="Pfam" id="PF00291"/>
    </source>
</evidence>
<dbReference type="RefSeq" id="WP_006997780.1">
    <property type="nucleotide sequence ID" value="NZ_CH724130.1"/>
</dbReference>
<feature type="domain" description="Tryptophan synthase beta chain-like PALP" evidence="7">
    <location>
        <begin position="101"/>
        <end position="323"/>
    </location>
</feature>
<evidence type="ECO:0000256" key="4">
    <source>
        <dbReference type="ARBA" id="ARBA00023239"/>
    </source>
</evidence>
<dbReference type="HOGENOM" id="CLU_015170_1_0_5"/>
<dbReference type="EMBL" id="AAPV01000001">
    <property type="protein sequence ID" value="EAS85193.1"/>
    <property type="molecule type" value="Genomic_DNA"/>
</dbReference>
<evidence type="ECO:0000256" key="1">
    <source>
        <dbReference type="ARBA" id="ARBA00001933"/>
    </source>
</evidence>
<reference evidence="9 10" key="1">
    <citation type="submission" date="2006-04" db="EMBL/GenBank/DDBJ databases">
        <authorList>
            <person name="Giovannoni S.J."/>
            <person name="Cho J.-C."/>
            <person name="Ferriera S."/>
            <person name="Johnson J."/>
            <person name="Kravitz S."/>
            <person name="Halpern A."/>
            <person name="Remington K."/>
            <person name="Beeson K."/>
            <person name="Tran B."/>
            <person name="Rogers Y.-H."/>
            <person name="Friedman R."/>
            <person name="Venter J.C."/>
        </authorList>
    </citation>
    <scope>NUCLEOTIDE SEQUENCE [LARGE SCALE GENOMIC DNA]</scope>
    <source>
        <strain evidence="9 10">HTCC1002</strain>
    </source>
</reference>
<dbReference type="PANTHER" id="PTHR42690:SF1">
    <property type="entry name" value="THREONINE SYNTHASE-LIKE 2"/>
    <property type="match status" value="1"/>
</dbReference>
<dbReference type="GeneID" id="66294631"/>
<comment type="cofactor">
    <cofactor evidence="1 6">
        <name>pyridoxal 5'-phosphate</name>
        <dbReference type="ChEBI" id="CHEBI:597326"/>
    </cofactor>
</comment>
<dbReference type="GO" id="GO:0009088">
    <property type="term" value="P:threonine biosynthetic process"/>
    <property type="evidence" value="ECO:0007669"/>
    <property type="project" value="UniProtKB-UniRule"/>
</dbReference>
<dbReference type="AlphaFoldDB" id="Q1V0N5"/>
<dbReference type="Pfam" id="PF24857">
    <property type="entry name" value="THR4_C"/>
    <property type="match status" value="1"/>
</dbReference>
<dbReference type="InterPro" id="IPR001926">
    <property type="entry name" value="TrpB-like_PALP"/>
</dbReference>
<dbReference type="Gene3D" id="3.40.50.1100">
    <property type="match status" value="2"/>
</dbReference>
<dbReference type="InterPro" id="IPR037158">
    <property type="entry name" value="Thr_synth_N_sf"/>
</dbReference>
<dbReference type="InterPro" id="IPR036052">
    <property type="entry name" value="TrpB-like_PALP_sf"/>
</dbReference>